<dbReference type="AlphaFoldDB" id="A0A2H3JIY9"/>
<feature type="compositionally biased region" description="Basic and acidic residues" evidence="1">
    <location>
        <begin position="161"/>
        <end position="185"/>
    </location>
</feature>
<gene>
    <name evidence="2" type="ORF">WOLCODRAFT_142719</name>
</gene>
<dbReference type="Proteomes" id="UP000218811">
    <property type="component" value="Unassembled WGS sequence"/>
</dbReference>
<feature type="region of interest" description="Disordered" evidence="1">
    <location>
        <begin position="401"/>
        <end position="432"/>
    </location>
</feature>
<evidence type="ECO:0000313" key="2">
    <source>
        <dbReference type="EMBL" id="PCH38739.1"/>
    </source>
</evidence>
<keyword evidence="3" id="KW-1185">Reference proteome</keyword>
<reference evidence="2 3" key="1">
    <citation type="journal article" date="2012" name="Science">
        <title>The Paleozoic origin of enzymatic lignin decomposition reconstructed from 31 fungal genomes.</title>
        <authorList>
            <person name="Floudas D."/>
            <person name="Binder M."/>
            <person name="Riley R."/>
            <person name="Barry K."/>
            <person name="Blanchette R.A."/>
            <person name="Henrissat B."/>
            <person name="Martinez A.T."/>
            <person name="Otillar R."/>
            <person name="Spatafora J.W."/>
            <person name="Yadav J.S."/>
            <person name="Aerts A."/>
            <person name="Benoit I."/>
            <person name="Boyd A."/>
            <person name="Carlson A."/>
            <person name="Copeland A."/>
            <person name="Coutinho P.M."/>
            <person name="de Vries R.P."/>
            <person name="Ferreira P."/>
            <person name="Findley K."/>
            <person name="Foster B."/>
            <person name="Gaskell J."/>
            <person name="Glotzer D."/>
            <person name="Gorecki P."/>
            <person name="Heitman J."/>
            <person name="Hesse C."/>
            <person name="Hori C."/>
            <person name="Igarashi K."/>
            <person name="Jurgens J.A."/>
            <person name="Kallen N."/>
            <person name="Kersten P."/>
            <person name="Kohler A."/>
            <person name="Kuees U."/>
            <person name="Kumar T.K.A."/>
            <person name="Kuo A."/>
            <person name="LaButti K."/>
            <person name="Larrondo L.F."/>
            <person name="Lindquist E."/>
            <person name="Ling A."/>
            <person name="Lombard V."/>
            <person name="Lucas S."/>
            <person name="Lundell T."/>
            <person name="Martin R."/>
            <person name="McLaughlin D.J."/>
            <person name="Morgenstern I."/>
            <person name="Morin E."/>
            <person name="Murat C."/>
            <person name="Nagy L.G."/>
            <person name="Nolan M."/>
            <person name="Ohm R.A."/>
            <person name="Patyshakuliyeva A."/>
            <person name="Rokas A."/>
            <person name="Ruiz-Duenas F.J."/>
            <person name="Sabat G."/>
            <person name="Salamov A."/>
            <person name="Samejima M."/>
            <person name="Schmutz J."/>
            <person name="Slot J.C."/>
            <person name="St John F."/>
            <person name="Stenlid J."/>
            <person name="Sun H."/>
            <person name="Sun S."/>
            <person name="Syed K."/>
            <person name="Tsang A."/>
            <person name="Wiebenga A."/>
            <person name="Young D."/>
            <person name="Pisabarro A."/>
            <person name="Eastwood D.C."/>
            <person name="Martin F."/>
            <person name="Cullen D."/>
            <person name="Grigoriev I.V."/>
            <person name="Hibbett D.S."/>
        </authorList>
    </citation>
    <scope>NUCLEOTIDE SEQUENCE [LARGE SCALE GENOMIC DNA]</scope>
    <source>
        <strain evidence="2 3">MD-104</strain>
    </source>
</reference>
<feature type="compositionally biased region" description="Low complexity" evidence="1">
    <location>
        <begin position="405"/>
        <end position="419"/>
    </location>
</feature>
<sequence length="432" mass="47357">MAGSSTKAANALLDPCSKVFESTSHRDSENDTAPQDEQSEITKNVPGVPPPSKIAHWYICWDPTAVAAGYAARLTADLRSFRRLFECIDDRALATDVLDSLFGEIEKLEAAYRARRGKAEQPLQCEYSADIDEDEGDEEFGHEEFGHDEEENSNPIDDAGDDKNEEFLDTSEWREVDEASERGETLCEDEDGSNADAIHRTPSPVVIEPTDNDYYGDNEVFVSRRSAKFQRSSSNTDLVKDEKSDGGTMFNVLDRSPQRNWSAGDDGYGASVGSNSEIDWRLDGPSATNIHSTLSNLPAPTTPTARALPLAHIPDYAGRLDAPVQIQQPTYLKRVRPGITGLFGDFPEPFFAPLNAEIEAQTTSPAPTCARKAGTGRGVPFQEQCSRRARFDGPYRQHYLRHSSAPRGEGAGAPAGVRRNATALDLSRNRAA</sequence>
<protein>
    <submittedName>
        <fullName evidence="2">Uncharacterized protein</fullName>
    </submittedName>
</protein>
<organism evidence="2 3">
    <name type="scientific">Wolfiporia cocos (strain MD-104)</name>
    <name type="common">Brown rot fungus</name>
    <dbReference type="NCBI Taxonomy" id="742152"/>
    <lineage>
        <taxon>Eukaryota</taxon>
        <taxon>Fungi</taxon>
        <taxon>Dikarya</taxon>
        <taxon>Basidiomycota</taxon>
        <taxon>Agaricomycotina</taxon>
        <taxon>Agaricomycetes</taxon>
        <taxon>Polyporales</taxon>
        <taxon>Phaeolaceae</taxon>
        <taxon>Wolfiporia</taxon>
    </lineage>
</organism>
<name>A0A2H3JIY9_WOLCO</name>
<accession>A0A2H3JIY9</accession>
<evidence type="ECO:0000256" key="1">
    <source>
        <dbReference type="SAM" id="MobiDB-lite"/>
    </source>
</evidence>
<feature type="compositionally biased region" description="Acidic residues" evidence="1">
    <location>
        <begin position="134"/>
        <end position="160"/>
    </location>
</feature>
<dbReference type="EMBL" id="KB467942">
    <property type="protein sequence ID" value="PCH38739.1"/>
    <property type="molecule type" value="Genomic_DNA"/>
</dbReference>
<feature type="region of interest" description="Disordered" evidence="1">
    <location>
        <begin position="22"/>
        <end position="48"/>
    </location>
</feature>
<proteinExistence type="predicted"/>
<evidence type="ECO:0000313" key="3">
    <source>
        <dbReference type="Proteomes" id="UP000218811"/>
    </source>
</evidence>
<feature type="region of interest" description="Disordered" evidence="1">
    <location>
        <begin position="134"/>
        <end position="212"/>
    </location>
</feature>